<comment type="similarity">
    <text evidence="3">Belongs to the FHIP family.</text>
</comment>
<dbReference type="Proteomes" id="UP000824540">
    <property type="component" value="Unassembled WGS sequence"/>
</dbReference>
<comment type="function">
    <text evidence="5">Component of the FTS/Hook/FHIP complex (FHF complex). The FHF complex may function to promote vesicle trafficking and/or fusion via the homotypic vesicular protein sorting complex (the HOPS complex). FHF complex promotes the distribution of AP-4 complex to the perinuclear area of the cell.</text>
</comment>
<feature type="region of interest" description="Disordered" evidence="7">
    <location>
        <begin position="248"/>
        <end position="319"/>
    </location>
</feature>
<comment type="subunit">
    <text evidence="6">Component of the FTS/Hook/FHIP complex (FHF complex), composed of AKTIP/FTS, FHIP1B, and one or more members of the Hook family of proteins HOOK1, HOOK2, and HOOK3. The FHF complex associates with the homotypic vesicular sorting complex (the HOPS complex).</text>
</comment>
<feature type="compositionally biased region" description="Low complexity" evidence="7">
    <location>
        <begin position="816"/>
        <end position="832"/>
    </location>
</feature>
<feature type="compositionally biased region" description="Polar residues" evidence="7">
    <location>
        <begin position="254"/>
        <end position="314"/>
    </location>
</feature>
<evidence type="ECO:0000256" key="7">
    <source>
        <dbReference type="SAM" id="MobiDB-lite"/>
    </source>
</evidence>
<dbReference type="PANTHER" id="PTHR21705:SF4">
    <property type="entry name" value="FHF COMPLEX SUBUNIT HOOK-INTERACTING PROTEIN 1B"/>
    <property type="match status" value="1"/>
</dbReference>
<evidence type="ECO:0000313" key="10">
    <source>
        <dbReference type="Proteomes" id="UP000824540"/>
    </source>
</evidence>
<evidence type="ECO:0000256" key="6">
    <source>
        <dbReference type="ARBA" id="ARBA00046925"/>
    </source>
</evidence>
<dbReference type="OrthoDB" id="6287422at2759"/>
<feature type="region of interest" description="Disordered" evidence="7">
    <location>
        <begin position="797"/>
        <end position="861"/>
    </location>
</feature>
<reference evidence="9" key="1">
    <citation type="thesis" date="2021" institute="BYU ScholarsArchive" country="Provo, UT, USA">
        <title>Applications of and Algorithms for Genome Assembly and Genomic Analyses with an Emphasis on Marine Teleosts.</title>
        <authorList>
            <person name="Pickett B.D."/>
        </authorList>
    </citation>
    <scope>NUCLEOTIDE SEQUENCE</scope>
    <source>
        <strain evidence="9">HI-2016</strain>
    </source>
</reference>
<feature type="compositionally biased region" description="Low complexity" evidence="7">
    <location>
        <begin position="650"/>
        <end position="660"/>
    </location>
</feature>
<evidence type="ECO:0000256" key="5">
    <source>
        <dbReference type="ARBA" id="ARBA00046048"/>
    </source>
</evidence>
<keyword evidence="1" id="KW-0813">Transport</keyword>
<dbReference type="InterPro" id="IPR045669">
    <property type="entry name" value="FHIP_C"/>
</dbReference>
<protein>
    <recommendedName>
        <fullName evidence="4">FHF complex subunit HOOK-interacting protein 1B</fullName>
    </recommendedName>
</protein>
<dbReference type="Pfam" id="PF19314">
    <property type="entry name" value="DUF5917"/>
    <property type="match status" value="1"/>
</dbReference>
<keyword evidence="10" id="KW-1185">Reference proteome</keyword>
<dbReference type="GO" id="GO:0008333">
    <property type="term" value="P:endosome to lysosome transport"/>
    <property type="evidence" value="ECO:0007669"/>
    <property type="project" value="TreeGrafter"/>
</dbReference>
<dbReference type="InterPro" id="IPR045668">
    <property type="entry name" value="FHIP_KELAA_motif"/>
</dbReference>
<name>A0A8T2N043_9TELE</name>
<organism evidence="9 10">
    <name type="scientific">Albula glossodonta</name>
    <name type="common">roundjaw bonefish</name>
    <dbReference type="NCBI Taxonomy" id="121402"/>
    <lineage>
        <taxon>Eukaryota</taxon>
        <taxon>Metazoa</taxon>
        <taxon>Chordata</taxon>
        <taxon>Craniata</taxon>
        <taxon>Vertebrata</taxon>
        <taxon>Euteleostomi</taxon>
        <taxon>Actinopterygii</taxon>
        <taxon>Neopterygii</taxon>
        <taxon>Teleostei</taxon>
        <taxon>Albuliformes</taxon>
        <taxon>Albulidae</taxon>
        <taxon>Albula</taxon>
    </lineage>
</organism>
<proteinExistence type="inferred from homology"/>
<feature type="domain" description="FHF complex subunit HOOK-interacting protein C-terminal" evidence="8">
    <location>
        <begin position="970"/>
        <end position="1062"/>
    </location>
</feature>
<evidence type="ECO:0000313" key="9">
    <source>
        <dbReference type="EMBL" id="KAG9333413.1"/>
    </source>
</evidence>
<dbReference type="GO" id="GO:0007040">
    <property type="term" value="P:lysosome organization"/>
    <property type="evidence" value="ECO:0007669"/>
    <property type="project" value="TreeGrafter"/>
</dbReference>
<accession>A0A8T2N043</accession>
<evidence type="ECO:0000259" key="8">
    <source>
        <dbReference type="Pfam" id="PF19314"/>
    </source>
</evidence>
<dbReference type="Pfam" id="PF10257">
    <property type="entry name" value="RAI16-like"/>
    <property type="match status" value="1"/>
</dbReference>
<dbReference type="AlphaFoldDB" id="A0A8T2N043"/>
<dbReference type="GO" id="GO:0015031">
    <property type="term" value="P:protein transport"/>
    <property type="evidence" value="ECO:0007669"/>
    <property type="project" value="UniProtKB-KW"/>
</dbReference>
<evidence type="ECO:0000256" key="3">
    <source>
        <dbReference type="ARBA" id="ARBA00024336"/>
    </source>
</evidence>
<dbReference type="InterPro" id="IPR019384">
    <property type="entry name" value="FHIP"/>
</dbReference>
<dbReference type="GO" id="GO:0045022">
    <property type="term" value="P:early endosome to late endosome transport"/>
    <property type="evidence" value="ECO:0007669"/>
    <property type="project" value="TreeGrafter"/>
</dbReference>
<feature type="region of interest" description="Disordered" evidence="7">
    <location>
        <begin position="942"/>
        <end position="962"/>
    </location>
</feature>
<dbReference type="GO" id="GO:0007032">
    <property type="term" value="P:endosome organization"/>
    <property type="evidence" value="ECO:0007669"/>
    <property type="project" value="TreeGrafter"/>
</dbReference>
<feature type="compositionally biased region" description="Polar residues" evidence="7">
    <location>
        <begin position="799"/>
        <end position="815"/>
    </location>
</feature>
<evidence type="ECO:0000256" key="1">
    <source>
        <dbReference type="ARBA" id="ARBA00022448"/>
    </source>
</evidence>
<feature type="compositionally biased region" description="Basic and acidic residues" evidence="7">
    <location>
        <begin position="942"/>
        <end position="951"/>
    </location>
</feature>
<evidence type="ECO:0000256" key="2">
    <source>
        <dbReference type="ARBA" id="ARBA00022927"/>
    </source>
</evidence>
<sequence length="1131" mass="121969">MQHSHSSSGVDASCVRPTAVPESVTASLALVYAVTGPQKNVSSPLEEPGTERTVEADHQDDQFLELLCVVSIAEQFLAVPIAVPNRMSWLSRLTPSRSSVSRANQNHTPPTPVPADPETCLMVFQNHWRQMMCLLVGEQGVGGAPGPILQCVLAENVLERLLQWHLGRGLDLHSQGALLRLFELLLGQAQQPLLQHGAVLQPLLRLLGSCVSPLGACPTTLEPSLVLLLNQVCVSLAQQPTMLEIMLQDPPPHASQSPAPNHSHGPTSTSQSPNHSHGPTSTSQSLNHSHGPASTSQSSNHSHGPTSTSQSPNHSHGLFLDTEGPTPLLVFSLLVPFIHREGVLGQQARDALLLVMAATSKNQAVASYIANNSYFCPVLATGLSALYSSLPRKIEARGDDWHALRPEDWVGVSSLVLFMNSLEFCNAVVQVAHPLLQSQLLQYLHTGFLVPVMGPALHKLCMVSLSLFHTLLSLHCEDVMLQLVFRYLLPCTHVMISQRRAVRDTDMYGKSAEKFLSLIPECCRMEAASSTDQGDESASWEKSKPSAASHRGLLMQHESGDGGAPADHTLPAAPEGLDGDWGFLGYLRDARRGIELCSWGCRDWSAPYDGQDPSPNFATLPPPPPTAAPSLRMVPEHFSLHPVTASSPISSHASLNSSDSAQCNTNPAHNDTDSAQCSTNPAHNDTDSAQCSTNPAHNDTDSAQCSTNPAHNDTDSAQNRSNPTPKEDAIGSSYKSNDKPLMQQQEGGMEVNRVRRDGRESCLLQGGLAQGSHSQLTLSTPAALLTETPELGVKCFQSPDLTQSLGPTPVSPSSALLSGPTPTTDPSPNSTLQPIFNKYPSHSGTPPLGSTPTPDSSPNPTAAVWGRGLEWADRLMEELLERGGPVARWGVEAGGQGINIEAFEQELSQLEEWVQEKRSVLCPLEEPRCDLPTPDPCRQAEELAQKTESSAKEAGGSVWPLSSPPTQPYTGPFMTALLAKLQCMLQNSLYVNIQLTGILTQLACYPQPLLRSFLLNTNMVFQPSVKSLLQVLGSVRNQIEAFAAVQLDFPAMLRKARRYLFARGKLDWADPPGMGVPNLRRSYSLSGNEALRVKNVVYSAVVFSEFLMELAALVQEHSVALPFPHSQGAAE</sequence>
<dbReference type="EMBL" id="JAFBMS010000201">
    <property type="protein sequence ID" value="KAG9333413.1"/>
    <property type="molecule type" value="Genomic_DNA"/>
</dbReference>
<dbReference type="GO" id="GO:0070695">
    <property type="term" value="C:FHF complex"/>
    <property type="evidence" value="ECO:0007669"/>
    <property type="project" value="TreeGrafter"/>
</dbReference>
<evidence type="ECO:0000256" key="4">
    <source>
        <dbReference type="ARBA" id="ARBA00040201"/>
    </source>
</evidence>
<dbReference type="Pfam" id="PF19311">
    <property type="entry name" value="KELAA"/>
    <property type="match status" value="1"/>
</dbReference>
<feature type="compositionally biased region" description="Low complexity" evidence="7">
    <location>
        <begin position="840"/>
        <end position="861"/>
    </location>
</feature>
<dbReference type="PANTHER" id="PTHR21705">
    <property type="entry name" value="RAI16 PROTEIN-RELATED"/>
    <property type="match status" value="1"/>
</dbReference>
<keyword evidence="2" id="KW-0653">Protein transport</keyword>
<comment type="caution">
    <text evidence="9">The sequence shown here is derived from an EMBL/GenBank/DDBJ whole genome shotgun (WGS) entry which is preliminary data.</text>
</comment>
<feature type="compositionally biased region" description="Polar residues" evidence="7">
    <location>
        <begin position="661"/>
        <end position="724"/>
    </location>
</feature>
<gene>
    <name evidence="9" type="ORF">JZ751_012673</name>
</gene>
<feature type="region of interest" description="Disordered" evidence="7">
    <location>
        <begin position="642"/>
        <end position="752"/>
    </location>
</feature>